<gene>
    <name evidence="3" type="ORF">UCREL1_10047</name>
</gene>
<dbReference type="InterPro" id="IPR000719">
    <property type="entry name" value="Prot_kinase_dom"/>
</dbReference>
<keyword evidence="4" id="KW-1185">Reference proteome</keyword>
<dbReference type="OrthoDB" id="4765118at2759"/>
<dbReference type="Proteomes" id="UP000012174">
    <property type="component" value="Unassembled WGS sequence"/>
</dbReference>
<evidence type="ECO:0000259" key="2">
    <source>
        <dbReference type="SMART" id="SM00220"/>
    </source>
</evidence>
<feature type="region of interest" description="Disordered" evidence="1">
    <location>
        <begin position="334"/>
        <end position="357"/>
    </location>
</feature>
<accession>M7SFK2</accession>
<dbReference type="SUPFAM" id="SSF56112">
    <property type="entry name" value="Protein kinase-like (PK-like)"/>
    <property type="match status" value="1"/>
</dbReference>
<dbReference type="Gene3D" id="1.10.510.10">
    <property type="entry name" value="Transferase(Phosphotransferase) domain 1"/>
    <property type="match status" value="1"/>
</dbReference>
<evidence type="ECO:0000313" key="4">
    <source>
        <dbReference type="Proteomes" id="UP000012174"/>
    </source>
</evidence>
<protein>
    <recommendedName>
        <fullName evidence="2">Protein kinase domain-containing protein</fullName>
    </recommendedName>
</protein>
<reference evidence="4" key="1">
    <citation type="journal article" date="2013" name="Genome Announc.">
        <title>Draft genome sequence of the grapevine dieback fungus Eutypa lata UCR-EL1.</title>
        <authorList>
            <person name="Blanco-Ulate B."/>
            <person name="Rolshausen P.E."/>
            <person name="Cantu D."/>
        </authorList>
    </citation>
    <scope>NUCLEOTIDE SEQUENCE [LARGE SCALE GENOMIC DNA]</scope>
    <source>
        <strain evidence="4">UCR-EL1</strain>
    </source>
</reference>
<dbReference type="HOGENOM" id="CLU_681573_0_0_1"/>
<dbReference type="AlphaFoldDB" id="M7SFK2"/>
<dbReference type="KEGG" id="ela:UCREL1_10047"/>
<dbReference type="SMART" id="SM00220">
    <property type="entry name" value="S_TKc"/>
    <property type="match status" value="1"/>
</dbReference>
<dbReference type="GO" id="GO:0005524">
    <property type="term" value="F:ATP binding"/>
    <property type="evidence" value="ECO:0007669"/>
    <property type="project" value="InterPro"/>
</dbReference>
<name>M7SFK2_EUTLA</name>
<evidence type="ECO:0000313" key="3">
    <source>
        <dbReference type="EMBL" id="EMR63013.1"/>
    </source>
</evidence>
<evidence type="ECO:0000256" key="1">
    <source>
        <dbReference type="SAM" id="MobiDB-lite"/>
    </source>
</evidence>
<feature type="domain" description="Protein kinase" evidence="2">
    <location>
        <begin position="43"/>
        <end position="272"/>
    </location>
</feature>
<dbReference type="InterPro" id="IPR011009">
    <property type="entry name" value="Kinase-like_dom_sf"/>
</dbReference>
<organism evidence="3 4">
    <name type="scientific">Eutypa lata (strain UCR-EL1)</name>
    <name type="common">Grapevine dieback disease fungus</name>
    <name type="synonym">Eutypa armeniacae</name>
    <dbReference type="NCBI Taxonomy" id="1287681"/>
    <lineage>
        <taxon>Eukaryota</taxon>
        <taxon>Fungi</taxon>
        <taxon>Dikarya</taxon>
        <taxon>Ascomycota</taxon>
        <taxon>Pezizomycotina</taxon>
        <taxon>Sordariomycetes</taxon>
        <taxon>Xylariomycetidae</taxon>
        <taxon>Xylariales</taxon>
        <taxon>Diatrypaceae</taxon>
        <taxon>Eutypa</taxon>
    </lineage>
</organism>
<proteinExistence type="predicted"/>
<dbReference type="EMBL" id="KB707317">
    <property type="protein sequence ID" value="EMR63013.1"/>
    <property type="molecule type" value="Genomic_DNA"/>
</dbReference>
<dbReference type="GO" id="GO:0004672">
    <property type="term" value="F:protein kinase activity"/>
    <property type="evidence" value="ECO:0007669"/>
    <property type="project" value="InterPro"/>
</dbReference>
<sequence length="357" mass="39219">MSDPDSMDVDSSPPPSTYLDDLKSYCGEGAYDTARYFTGFPRLKFISPIGDPGAQGGALLYHERDDKGTFLRQLIVKYYDDPSHSDAEDERDMLLKLRGAEHIIQLTGDGKAQTETLPSSTPKDTICHGDMHCGNILVAANDTFDPAHKLGPIIKLIDFGLASLLVADTAGEGAKRNIYDIGTVMSKLVLRNESVATEMATDLKYIDVSDAWPITIDTPTGTTTIATMAPIELDDADITSEMQDLIYWCMAFDQDQRPTLQQALAICRDAVLNQTENDFDELGNRARFETDEAVRQVVRGLVLNAEVLAEQERLRLARPVSALLDPDPDVAMAGVDRKRKRSSTAFGSGGRNLRARI</sequence>